<dbReference type="Pfam" id="PF18163">
    <property type="entry name" value="LD_cluster2"/>
    <property type="match status" value="1"/>
</dbReference>
<proteinExistence type="predicted"/>
<sequence length="149" mass="16636">MNLDQETIPAVSGKYARDGRSTKTDELGMRPMQERAHERRGKRMGFTGDWPGLVEEAIFALETDQPIYLAGGFGGVTLPRIWSGRSVSMIAIGFRDFPTRRPRSRVGPMAWKDSPGFARNGAGNCRITASPIWRTANSRPRTGRARSRR</sequence>
<dbReference type="InterPro" id="IPR041160">
    <property type="entry name" value="LD_cluster2"/>
</dbReference>
<dbReference type="AlphaFoldDB" id="A0A450T1L4"/>
<feature type="region of interest" description="Disordered" evidence="1">
    <location>
        <begin position="1"/>
        <end position="25"/>
    </location>
</feature>
<evidence type="ECO:0000313" key="2">
    <source>
        <dbReference type="EMBL" id="VFJ60361.1"/>
    </source>
</evidence>
<reference evidence="2" key="1">
    <citation type="submission" date="2019-02" db="EMBL/GenBank/DDBJ databases">
        <authorList>
            <person name="Gruber-Vodicka R. H."/>
            <person name="Seah K. B. B."/>
        </authorList>
    </citation>
    <scope>NUCLEOTIDE SEQUENCE</scope>
    <source>
        <strain evidence="2">BECK_DK161</strain>
    </source>
</reference>
<accession>A0A450T1L4</accession>
<organism evidence="2">
    <name type="scientific">Candidatus Kentrum sp. DK</name>
    <dbReference type="NCBI Taxonomy" id="2126562"/>
    <lineage>
        <taxon>Bacteria</taxon>
        <taxon>Pseudomonadati</taxon>
        <taxon>Pseudomonadota</taxon>
        <taxon>Gammaproteobacteria</taxon>
        <taxon>Candidatus Kentrum</taxon>
    </lineage>
</organism>
<name>A0A450T1L4_9GAMM</name>
<dbReference type="EMBL" id="CAADEY010000080">
    <property type="protein sequence ID" value="VFJ60361.1"/>
    <property type="molecule type" value="Genomic_DNA"/>
</dbReference>
<gene>
    <name evidence="2" type="ORF">BECKDK2373C_GA0170839_108024</name>
</gene>
<evidence type="ECO:0000256" key="1">
    <source>
        <dbReference type="SAM" id="MobiDB-lite"/>
    </source>
</evidence>
<feature type="compositionally biased region" description="Basic and acidic residues" evidence="1">
    <location>
        <begin position="15"/>
        <end position="25"/>
    </location>
</feature>
<protein>
    <submittedName>
        <fullName evidence="2">Uncharacterized protein</fullName>
    </submittedName>
</protein>